<dbReference type="AlphaFoldDB" id="A0A0C9WC65"/>
<feature type="transmembrane region" description="Helical" evidence="8">
    <location>
        <begin position="218"/>
        <end position="240"/>
    </location>
</feature>
<feature type="transmembrane region" description="Helical" evidence="8">
    <location>
        <begin position="333"/>
        <end position="350"/>
    </location>
</feature>
<organism evidence="9 10">
    <name type="scientific">Hydnomerulius pinastri MD-312</name>
    <dbReference type="NCBI Taxonomy" id="994086"/>
    <lineage>
        <taxon>Eukaryota</taxon>
        <taxon>Fungi</taxon>
        <taxon>Dikarya</taxon>
        <taxon>Basidiomycota</taxon>
        <taxon>Agaricomycotina</taxon>
        <taxon>Agaricomycetes</taxon>
        <taxon>Agaricomycetidae</taxon>
        <taxon>Boletales</taxon>
        <taxon>Boletales incertae sedis</taxon>
        <taxon>Leucogyrophana</taxon>
    </lineage>
</organism>
<feature type="transmembrane region" description="Helical" evidence="8">
    <location>
        <begin position="6"/>
        <end position="32"/>
    </location>
</feature>
<proteinExistence type="inferred from homology"/>
<keyword evidence="3" id="KW-0408">Iron</keyword>
<feature type="region of interest" description="Disordered" evidence="7">
    <location>
        <begin position="366"/>
        <end position="408"/>
    </location>
</feature>
<evidence type="ECO:0000256" key="4">
    <source>
        <dbReference type="ARBA" id="ARBA00022692"/>
    </source>
</evidence>
<feature type="transmembrane region" description="Helical" evidence="8">
    <location>
        <begin position="133"/>
        <end position="154"/>
    </location>
</feature>
<feature type="transmembrane region" description="Helical" evidence="8">
    <location>
        <begin position="185"/>
        <end position="212"/>
    </location>
</feature>
<comment type="subcellular location">
    <subcellularLocation>
        <location evidence="1">Membrane</location>
        <topology evidence="1">Multi-pass membrane protein</topology>
    </subcellularLocation>
</comment>
<evidence type="ECO:0000256" key="7">
    <source>
        <dbReference type="SAM" id="MobiDB-lite"/>
    </source>
</evidence>
<dbReference type="Proteomes" id="UP000053820">
    <property type="component" value="Unassembled WGS sequence"/>
</dbReference>
<dbReference type="PANTHER" id="PTHR31632">
    <property type="entry name" value="IRON TRANSPORTER FTH1"/>
    <property type="match status" value="1"/>
</dbReference>
<evidence type="ECO:0000256" key="1">
    <source>
        <dbReference type="ARBA" id="ARBA00004141"/>
    </source>
</evidence>
<dbReference type="GO" id="GO:0015093">
    <property type="term" value="F:ferrous iron transmembrane transporter activity"/>
    <property type="evidence" value="ECO:0007669"/>
    <property type="project" value="TreeGrafter"/>
</dbReference>
<keyword evidence="6 8" id="KW-0472">Membrane</keyword>
<dbReference type="GO" id="GO:0033573">
    <property type="term" value="C:high-affinity iron permease complex"/>
    <property type="evidence" value="ECO:0007669"/>
    <property type="project" value="InterPro"/>
</dbReference>
<evidence type="ECO:0000313" key="9">
    <source>
        <dbReference type="EMBL" id="KIJ61412.1"/>
    </source>
</evidence>
<dbReference type="HOGENOM" id="CLU_046738_1_1_1"/>
<dbReference type="InterPro" id="IPR004923">
    <property type="entry name" value="FTR1/Fip1/EfeU"/>
</dbReference>
<accession>A0A0C9WC65</accession>
<feature type="region of interest" description="Disordered" evidence="7">
    <location>
        <begin position="59"/>
        <end position="82"/>
    </location>
</feature>
<dbReference type="Pfam" id="PF03239">
    <property type="entry name" value="FTR1"/>
    <property type="match status" value="1"/>
</dbReference>
<protein>
    <recommendedName>
        <fullName evidence="11">Iron permease FTR1</fullName>
    </recommendedName>
</protein>
<feature type="compositionally biased region" description="Polar residues" evidence="7">
    <location>
        <begin position="399"/>
        <end position="408"/>
    </location>
</feature>
<dbReference type="PANTHER" id="PTHR31632:SF2">
    <property type="entry name" value="PLASMA MEMBRANE IRON PERMEASE"/>
    <property type="match status" value="1"/>
</dbReference>
<feature type="transmembrane region" description="Helical" evidence="8">
    <location>
        <begin position="97"/>
        <end position="121"/>
    </location>
</feature>
<comment type="similarity">
    <text evidence="2">Belongs to the oxidase-dependent Fe transporter (OFeT) (TC 9.A.10.1) family.</text>
</comment>
<keyword evidence="3" id="KW-0410">Iron transport</keyword>
<evidence type="ECO:0000256" key="3">
    <source>
        <dbReference type="ARBA" id="ARBA00022496"/>
    </source>
</evidence>
<evidence type="ECO:0000256" key="6">
    <source>
        <dbReference type="ARBA" id="ARBA00023136"/>
    </source>
</evidence>
<keyword evidence="4 8" id="KW-0812">Transmembrane</keyword>
<keyword evidence="3" id="KW-0406">Ion transport</keyword>
<reference evidence="9 10" key="1">
    <citation type="submission" date="2014-04" db="EMBL/GenBank/DDBJ databases">
        <title>Evolutionary Origins and Diversification of the Mycorrhizal Mutualists.</title>
        <authorList>
            <consortium name="DOE Joint Genome Institute"/>
            <consortium name="Mycorrhizal Genomics Consortium"/>
            <person name="Kohler A."/>
            <person name="Kuo A."/>
            <person name="Nagy L.G."/>
            <person name="Floudas D."/>
            <person name="Copeland A."/>
            <person name="Barry K.W."/>
            <person name="Cichocki N."/>
            <person name="Veneault-Fourrey C."/>
            <person name="LaButti K."/>
            <person name="Lindquist E.A."/>
            <person name="Lipzen A."/>
            <person name="Lundell T."/>
            <person name="Morin E."/>
            <person name="Murat C."/>
            <person name="Riley R."/>
            <person name="Ohm R."/>
            <person name="Sun H."/>
            <person name="Tunlid A."/>
            <person name="Henrissat B."/>
            <person name="Grigoriev I.V."/>
            <person name="Hibbett D.S."/>
            <person name="Martin F."/>
        </authorList>
    </citation>
    <scope>NUCLEOTIDE SEQUENCE [LARGE SCALE GENOMIC DNA]</scope>
    <source>
        <strain evidence="9 10">MD-312</strain>
    </source>
</reference>
<keyword evidence="5 8" id="KW-1133">Transmembrane helix</keyword>
<sequence length="408" mass="44629">MTQNLFSVTIFFVVFRETLEAAVIVSVLLGLVEQIVHEQPDRLATTLVGQASSISTARNNSETTIHGGVPHGNQSHPEPEPDLGLQPHIMRKLRMQIFLGAFAGLVIAIALGAAFIAVWFTQATNLWTKSEQLWEGIFQLVASLMIFVMGVTMLKMDRARAKWRVKLHNAFSGQRVDRRTKTGKWVLFILPLITVLREGIEAVVFVGGVALGQPANSIPIAAIVGIICGLICGFFIYQFASRTTLKVFLVVMTNLILLIGAGLFSKAIWAFQENAFNHLLGTDVDDAGGTGPGSYNVRGNVWHLDCCAPSAAEGWSIFNAVFGWQNSATLGSVLSYVFYWLAVIVTLVYLKFKEGRTKLFGWESASGKRRRHSREARIEKGGEATTGSQQEKEGESAGPASQTNSQAR</sequence>
<dbReference type="EMBL" id="KN839862">
    <property type="protein sequence ID" value="KIJ61412.1"/>
    <property type="molecule type" value="Genomic_DNA"/>
</dbReference>
<evidence type="ECO:0000256" key="2">
    <source>
        <dbReference type="ARBA" id="ARBA00008333"/>
    </source>
</evidence>
<feature type="transmembrane region" description="Helical" evidence="8">
    <location>
        <begin position="247"/>
        <end position="271"/>
    </location>
</feature>
<keyword evidence="10" id="KW-1185">Reference proteome</keyword>
<dbReference type="OrthoDB" id="4364at2759"/>
<evidence type="ECO:0000256" key="5">
    <source>
        <dbReference type="ARBA" id="ARBA00022989"/>
    </source>
</evidence>
<evidence type="ECO:0000256" key="8">
    <source>
        <dbReference type="SAM" id="Phobius"/>
    </source>
</evidence>
<keyword evidence="3" id="KW-0813">Transport</keyword>
<evidence type="ECO:0008006" key="11">
    <source>
        <dbReference type="Google" id="ProtNLM"/>
    </source>
</evidence>
<evidence type="ECO:0000313" key="10">
    <source>
        <dbReference type="Proteomes" id="UP000053820"/>
    </source>
</evidence>
<gene>
    <name evidence="9" type="ORF">HYDPIDRAFT_169676</name>
</gene>
<name>A0A0C9WC65_9AGAM</name>